<sequence>MKVLTENEELLISDYLKKTNGLTAEKYSEYFEENQITPEVQFALMKKEAYEVHLSILKDDEPNHSILDSELNKAFINNELESLKNFIEKAKGMVGSFSNKDHNFPDSHKNRDEIIYINLLTGYYLKEGAWYTPKEVSKIYAKYILWKDYLENLDAAPDEKYKEGKIYLEGLSAKEIAMLLRYLYEEDKKLNKVQIENLLRNVDGQNSYGNIATYFNNTFKDEFNRVHHPKDDSPKAISDHEGRYVNVINKLKLIGNTKGLEKAEKEFCLFQERYL</sequence>
<reference evidence="2" key="1">
    <citation type="journal article" date="2019" name="Int. J. Syst. Evol. Microbiol.">
        <title>The Global Catalogue of Microorganisms (GCM) 10K type strain sequencing project: providing services to taxonomists for standard genome sequencing and annotation.</title>
        <authorList>
            <consortium name="The Broad Institute Genomics Platform"/>
            <consortium name="The Broad Institute Genome Sequencing Center for Infectious Disease"/>
            <person name="Wu L."/>
            <person name="Ma J."/>
        </authorList>
    </citation>
    <scope>NUCLEOTIDE SEQUENCE [LARGE SCALE GENOMIC DNA]</scope>
    <source>
        <strain evidence="2">CGMCC 1.15774</strain>
    </source>
</reference>
<proteinExistence type="predicted"/>
<comment type="caution">
    <text evidence="1">The sequence shown here is derived from an EMBL/GenBank/DDBJ whole genome shotgun (WGS) entry which is preliminary data.</text>
</comment>
<protein>
    <submittedName>
        <fullName evidence="1">Uncharacterized protein</fullName>
    </submittedName>
</protein>
<organism evidence="1 2">
    <name type="scientific">Flagellimonas marina</name>
    <dbReference type="NCBI Taxonomy" id="1775168"/>
    <lineage>
        <taxon>Bacteria</taxon>
        <taxon>Pseudomonadati</taxon>
        <taxon>Bacteroidota</taxon>
        <taxon>Flavobacteriia</taxon>
        <taxon>Flavobacteriales</taxon>
        <taxon>Flavobacteriaceae</taxon>
        <taxon>Flagellimonas</taxon>
    </lineage>
</organism>
<gene>
    <name evidence="1" type="ORF">ACFOWS_04535</name>
</gene>
<evidence type="ECO:0000313" key="2">
    <source>
        <dbReference type="Proteomes" id="UP001595841"/>
    </source>
</evidence>
<dbReference type="RefSeq" id="WP_379762776.1">
    <property type="nucleotide sequence ID" value="NZ_JBHSCL010000004.1"/>
</dbReference>
<evidence type="ECO:0000313" key="1">
    <source>
        <dbReference type="EMBL" id="MFC4219385.1"/>
    </source>
</evidence>
<name>A0ABV8PJN4_9FLAO</name>
<dbReference type="EMBL" id="JBHSCL010000004">
    <property type="protein sequence ID" value="MFC4219385.1"/>
    <property type="molecule type" value="Genomic_DNA"/>
</dbReference>
<accession>A0ABV8PJN4</accession>
<dbReference type="Proteomes" id="UP001595841">
    <property type="component" value="Unassembled WGS sequence"/>
</dbReference>
<keyword evidence="2" id="KW-1185">Reference proteome</keyword>